<reference evidence="3 4" key="1">
    <citation type="submission" date="2024-04" db="EMBL/GenBank/DDBJ databases">
        <authorList>
            <consortium name="Genoscope - CEA"/>
            <person name="William W."/>
        </authorList>
    </citation>
    <scope>NUCLEOTIDE SEQUENCE [LARGE SCALE GENOMIC DNA]</scope>
</reference>
<gene>
    <name evidence="3" type="ORF">GSLYS_00010118001</name>
</gene>
<keyword evidence="2" id="KW-0732">Signal</keyword>
<proteinExistence type="predicted"/>
<sequence length="214" mass="24397">MWGAVMALLSTMTIPSVSPLISNNFPLTFEVGKIRYQFDGIIADNLFRCLCDDDIKDCTFYGAREQDYVTYTVDGVRRSGTINETYSKVRHCYPLFGPARVTVVCRRLPARVYERSKRMRDVCRAFRHVREPACADFVGIFWEYSKYKVTLDDDVLETADCQSSLSKEEIRAIHHSFNAGKQELHAVAILSMFCAVVVTVLIVYLAVKDQKPDP</sequence>
<keyword evidence="1" id="KW-0472">Membrane</keyword>
<organism evidence="3 4">
    <name type="scientific">Lymnaea stagnalis</name>
    <name type="common">Great pond snail</name>
    <name type="synonym">Helix stagnalis</name>
    <dbReference type="NCBI Taxonomy" id="6523"/>
    <lineage>
        <taxon>Eukaryota</taxon>
        <taxon>Metazoa</taxon>
        <taxon>Spiralia</taxon>
        <taxon>Lophotrochozoa</taxon>
        <taxon>Mollusca</taxon>
        <taxon>Gastropoda</taxon>
        <taxon>Heterobranchia</taxon>
        <taxon>Euthyneura</taxon>
        <taxon>Panpulmonata</taxon>
        <taxon>Hygrophila</taxon>
        <taxon>Lymnaeoidea</taxon>
        <taxon>Lymnaeidae</taxon>
        <taxon>Lymnaea</taxon>
    </lineage>
</organism>
<dbReference type="EMBL" id="CAXITT010000223">
    <property type="protein sequence ID" value="CAL1536205.1"/>
    <property type="molecule type" value="Genomic_DNA"/>
</dbReference>
<dbReference type="AlphaFoldDB" id="A0AAV2HRN6"/>
<evidence type="ECO:0000256" key="2">
    <source>
        <dbReference type="SAM" id="SignalP"/>
    </source>
</evidence>
<keyword evidence="1" id="KW-0812">Transmembrane</keyword>
<accession>A0AAV2HRN6</accession>
<protein>
    <submittedName>
        <fullName evidence="3">Uncharacterized protein</fullName>
    </submittedName>
</protein>
<evidence type="ECO:0000256" key="1">
    <source>
        <dbReference type="SAM" id="Phobius"/>
    </source>
</evidence>
<keyword evidence="1" id="KW-1133">Transmembrane helix</keyword>
<evidence type="ECO:0000313" key="3">
    <source>
        <dbReference type="EMBL" id="CAL1536205.1"/>
    </source>
</evidence>
<feature type="signal peptide" evidence="2">
    <location>
        <begin position="1"/>
        <end position="19"/>
    </location>
</feature>
<evidence type="ECO:0000313" key="4">
    <source>
        <dbReference type="Proteomes" id="UP001497497"/>
    </source>
</evidence>
<dbReference type="Proteomes" id="UP001497497">
    <property type="component" value="Unassembled WGS sequence"/>
</dbReference>
<feature type="chain" id="PRO_5043550664" evidence="2">
    <location>
        <begin position="20"/>
        <end position="214"/>
    </location>
</feature>
<keyword evidence="4" id="KW-1185">Reference proteome</keyword>
<comment type="caution">
    <text evidence="3">The sequence shown here is derived from an EMBL/GenBank/DDBJ whole genome shotgun (WGS) entry which is preliminary data.</text>
</comment>
<feature type="transmembrane region" description="Helical" evidence="1">
    <location>
        <begin position="184"/>
        <end position="207"/>
    </location>
</feature>
<name>A0AAV2HRN6_LYMST</name>